<keyword evidence="2" id="KW-1185">Reference proteome</keyword>
<gene>
    <name evidence="1" type="ORF">PRUPE_7G154200</name>
</gene>
<proteinExistence type="predicted"/>
<name>M5W7C4_PRUPE</name>
<dbReference type="Proteomes" id="UP000006882">
    <property type="component" value="Chromosome G7"/>
</dbReference>
<evidence type="ECO:0000313" key="2">
    <source>
        <dbReference type="Proteomes" id="UP000006882"/>
    </source>
</evidence>
<evidence type="ECO:0000313" key="1">
    <source>
        <dbReference type="EMBL" id="ONH96819.1"/>
    </source>
</evidence>
<dbReference type="HOGENOM" id="CLU_1790227_0_0_1"/>
<sequence>MQVLIDDDGVHSKSSEIPRFDRFVPNPTSFQLQIWFFWSLAYVYSIFELNNCNLMIGKKFGLKSLLNCLVIWLIIILWGSFILFTVIHFYMLSCAIKQGPMRAQISHPHHSLIQFIMQYFAIHTYKTKCQYICSNSCLYFTTILV</sequence>
<reference evidence="1 2" key="1">
    <citation type="journal article" date="2013" name="Nat. Genet.">
        <title>The high-quality draft genome of peach (Prunus persica) identifies unique patterns of genetic diversity, domestication and genome evolution.</title>
        <authorList>
            <consortium name="International Peach Genome Initiative"/>
            <person name="Verde I."/>
            <person name="Abbott A.G."/>
            <person name="Scalabrin S."/>
            <person name="Jung S."/>
            <person name="Shu S."/>
            <person name="Marroni F."/>
            <person name="Zhebentyayeva T."/>
            <person name="Dettori M.T."/>
            <person name="Grimwood J."/>
            <person name="Cattonaro F."/>
            <person name="Zuccolo A."/>
            <person name="Rossini L."/>
            <person name="Jenkins J."/>
            <person name="Vendramin E."/>
            <person name="Meisel L.A."/>
            <person name="Decroocq V."/>
            <person name="Sosinski B."/>
            <person name="Prochnik S."/>
            <person name="Mitros T."/>
            <person name="Policriti A."/>
            <person name="Cipriani G."/>
            <person name="Dondini L."/>
            <person name="Ficklin S."/>
            <person name="Goodstein D.M."/>
            <person name="Xuan P."/>
            <person name="Del Fabbro C."/>
            <person name="Aramini V."/>
            <person name="Copetti D."/>
            <person name="Gonzalez S."/>
            <person name="Horner D.S."/>
            <person name="Falchi R."/>
            <person name="Lucas S."/>
            <person name="Mica E."/>
            <person name="Maldonado J."/>
            <person name="Lazzari B."/>
            <person name="Bielenberg D."/>
            <person name="Pirona R."/>
            <person name="Miculan M."/>
            <person name="Barakat A."/>
            <person name="Testolin R."/>
            <person name="Stella A."/>
            <person name="Tartarini S."/>
            <person name="Tonutti P."/>
            <person name="Arus P."/>
            <person name="Orellana A."/>
            <person name="Wells C."/>
            <person name="Main D."/>
            <person name="Vizzotto G."/>
            <person name="Silva H."/>
            <person name="Salamini F."/>
            <person name="Schmutz J."/>
            <person name="Morgante M."/>
            <person name="Rokhsar D.S."/>
        </authorList>
    </citation>
    <scope>NUCLEOTIDE SEQUENCE [LARGE SCALE GENOMIC DNA]</scope>
    <source>
        <strain evidence="2">cv. Nemared</strain>
    </source>
</reference>
<dbReference type="AlphaFoldDB" id="M5W7C4"/>
<protein>
    <submittedName>
        <fullName evidence="1">Uncharacterized protein</fullName>
    </submittedName>
</protein>
<organism evidence="1 2">
    <name type="scientific">Prunus persica</name>
    <name type="common">Peach</name>
    <name type="synonym">Amygdalus persica</name>
    <dbReference type="NCBI Taxonomy" id="3760"/>
    <lineage>
        <taxon>Eukaryota</taxon>
        <taxon>Viridiplantae</taxon>
        <taxon>Streptophyta</taxon>
        <taxon>Embryophyta</taxon>
        <taxon>Tracheophyta</taxon>
        <taxon>Spermatophyta</taxon>
        <taxon>Magnoliopsida</taxon>
        <taxon>eudicotyledons</taxon>
        <taxon>Gunneridae</taxon>
        <taxon>Pentapetalae</taxon>
        <taxon>rosids</taxon>
        <taxon>fabids</taxon>
        <taxon>Rosales</taxon>
        <taxon>Rosaceae</taxon>
        <taxon>Amygdaloideae</taxon>
        <taxon>Amygdaleae</taxon>
        <taxon>Prunus</taxon>
    </lineage>
</organism>
<dbReference type="Gramene" id="ONH96819">
    <property type="protein sequence ID" value="ONH96819"/>
    <property type="gene ID" value="PRUPE_7G154200"/>
</dbReference>
<dbReference type="EMBL" id="CM007657">
    <property type="protein sequence ID" value="ONH96819.1"/>
    <property type="molecule type" value="Genomic_DNA"/>
</dbReference>
<accession>M5W7C4</accession>